<evidence type="ECO:0000259" key="2">
    <source>
        <dbReference type="Pfam" id="PF13387"/>
    </source>
</evidence>
<dbReference type="RefSeq" id="WP_058318711.1">
    <property type="nucleotide sequence ID" value="NZ_CYSF01000007.1"/>
</dbReference>
<feature type="transmembrane region" description="Helical" evidence="1">
    <location>
        <begin position="61"/>
        <end position="77"/>
    </location>
</feature>
<protein>
    <recommendedName>
        <fullName evidence="2">Lnb N-terminal periplasmic domain-containing protein</fullName>
    </recommendedName>
</protein>
<reference evidence="3 4" key="1">
    <citation type="submission" date="2015-09" db="EMBL/GenBank/DDBJ databases">
        <authorList>
            <consortium name="Swine Surveillance"/>
        </authorList>
    </citation>
    <scope>NUCLEOTIDE SEQUENCE [LARGE SCALE GENOMIC DNA]</scope>
    <source>
        <strain evidence="3 4">CECT 8383</strain>
    </source>
</reference>
<dbReference type="STRING" id="340021.TM5383_01839"/>
<sequence length="326" mass="36257">MSRFFHILPHVLFSFITLAGAAWSATALWLNTDGAMRTFALALLVALTLGALRVQFHKRRLGWALLAITALAVLGWYQTITPRADRHWAPDVAHGVTARVSGDQVTLSNLRDFEWQDRTTATQAWVSQTYDLTQLDSVDMFTSVWGNPDIAHLLVSFGFADGEQVAFSVEIRREADEVFSELGGFFRQFELVLIGAKERDIVKLRADHRGEDVRMFPVDLSPEHRRQMFMSYVALAQDLEAEPQFYNTISANCTTVVYGLARNLQSDLPIDSSLILSGRLPQYLENLGVLGGEGSLQDRYDAALLPAGAEALHPGLSYSQAIRAGR</sequence>
<dbReference type="Proteomes" id="UP000051681">
    <property type="component" value="Unassembled WGS sequence"/>
</dbReference>
<dbReference type="EMBL" id="CYSF01000007">
    <property type="protein sequence ID" value="CUH84627.1"/>
    <property type="molecule type" value="Genomic_DNA"/>
</dbReference>
<keyword evidence="4" id="KW-1185">Reference proteome</keyword>
<dbReference type="OrthoDB" id="274718at2"/>
<keyword evidence="1" id="KW-0472">Membrane</keyword>
<dbReference type="InterPro" id="IPR025178">
    <property type="entry name" value="Lnb_N"/>
</dbReference>
<keyword evidence="1" id="KW-1133">Transmembrane helix</keyword>
<feature type="transmembrane region" description="Helical" evidence="1">
    <location>
        <begin position="34"/>
        <end position="54"/>
    </location>
</feature>
<keyword evidence="1" id="KW-0812">Transmembrane</keyword>
<evidence type="ECO:0000256" key="1">
    <source>
        <dbReference type="SAM" id="Phobius"/>
    </source>
</evidence>
<evidence type="ECO:0000313" key="4">
    <source>
        <dbReference type="Proteomes" id="UP000051681"/>
    </source>
</evidence>
<dbReference type="AlphaFoldDB" id="A0A0N7M1Y8"/>
<accession>A0A0N7M1Y8</accession>
<gene>
    <name evidence="3" type="ORF">TM5383_01839</name>
</gene>
<organism evidence="3 4">
    <name type="scientific">Thalassovita mediterranea</name>
    <dbReference type="NCBI Taxonomy" id="340021"/>
    <lineage>
        <taxon>Bacteria</taxon>
        <taxon>Pseudomonadati</taxon>
        <taxon>Pseudomonadota</taxon>
        <taxon>Alphaproteobacteria</taxon>
        <taxon>Rhodobacterales</taxon>
        <taxon>Roseobacteraceae</taxon>
        <taxon>Thalassovita</taxon>
    </lineage>
</organism>
<name>A0A0N7M1Y8_9RHOB</name>
<dbReference type="Pfam" id="PF13387">
    <property type="entry name" value="Lnb_N"/>
    <property type="match status" value="1"/>
</dbReference>
<proteinExistence type="predicted"/>
<evidence type="ECO:0000313" key="3">
    <source>
        <dbReference type="EMBL" id="CUH84627.1"/>
    </source>
</evidence>
<feature type="domain" description="Lnb N-terminal periplasmic" evidence="2">
    <location>
        <begin position="122"/>
        <end position="270"/>
    </location>
</feature>